<organism evidence="2 3">
    <name type="scientific">Candidatus Portnoybacteria bacterium RBG_13_40_8</name>
    <dbReference type="NCBI Taxonomy" id="1801990"/>
    <lineage>
        <taxon>Bacteria</taxon>
        <taxon>Candidatus Portnoyibacteriota</taxon>
    </lineage>
</organism>
<dbReference type="InterPro" id="IPR003029">
    <property type="entry name" value="S1_domain"/>
</dbReference>
<keyword evidence="2" id="KW-0687">Ribonucleoprotein</keyword>
<evidence type="ECO:0000313" key="2">
    <source>
        <dbReference type="EMBL" id="OGZ32353.1"/>
    </source>
</evidence>
<protein>
    <submittedName>
        <fullName evidence="2">30S ribosomal protein S1</fullName>
    </submittedName>
</protein>
<dbReference type="Gene3D" id="2.40.50.140">
    <property type="entry name" value="Nucleic acid-binding proteins"/>
    <property type="match status" value="4"/>
</dbReference>
<dbReference type="PANTHER" id="PTHR47559:SF1">
    <property type="entry name" value="OS03G0844900 PROTEIN"/>
    <property type="match status" value="1"/>
</dbReference>
<feature type="domain" description="S1 motif" evidence="1">
    <location>
        <begin position="279"/>
        <end position="346"/>
    </location>
</feature>
<dbReference type="AlphaFoldDB" id="A0A1G2F2Y5"/>
<dbReference type="STRING" id="1801990.A2V69_02530"/>
<dbReference type="InterPro" id="IPR052757">
    <property type="entry name" value="Ribosomal_protein_S1"/>
</dbReference>
<name>A0A1G2F2Y5_9BACT</name>
<dbReference type="GO" id="GO:0005840">
    <property type="term" value="C:ribosome"/>
    <property type="evidence" value="ECO:0007669"/>
    <property type="project" value="UniProtKB-KW"/>
</dbReference>
<accession>A0A1G2F2Y5</accession>
<dbReference type="Pfam" id="PF00575">
    <property type="entry name" value="S1"/>
    <property type="match status" value="4"/>
</dbReference>
<gene>
    <name evidence="2" type="ORF">A2V69_02530</name>
</gene>
<dbReference type="PRINTS" id="PR00681">
    <property type="entry name" value="RIBOSOMALS1"/>
</dbReference>
<dbReference type="SMART" id="SM00316">
    <property type="entry name" value="S1"/>
    <property type="match status" value="4"/>
</dbReference>
<feature type="domain" description="S1 motif" evidence="1">
    <location>
        <begin position="196"/>
        <end position="262"/>
    </location>
</feature>
<evidence type="ECO:0000259" key="1">
    <source>
        <dbReference type="PROSITE" id="PS50126"/>
    </source>
</evidence>
<evidence type="ECO:0000313" key="3">
    <source>
        <dbReference type="Proteomes" id="UP000177810"/>
    </source>
</evidence>
<dbReference type="Proteomes" id="UP000177810">
    <property type="component" value="Unassembled WGS sequence"/>
</dbReference>
<dbReference type="EMBL" id="MHMT01000020">
    <property type="protein sequence ID" value="OGZ32353.1"/>
    <property type="molecule type" value="Genomic_DNA"/>
</dbReference>
<comment type="caution">
    <text evidence="2">The sequence shown here is derived from an EMBL/GenBank/DDBJ whole genome shotgun (WGS) entry which is preliminary data.</text>
</comment>
<dbReference type="GO" id="GO:0003676">
    <property type="term" value="F:nucleic acid binding"/>
    <property type="evidence" value="ECO:0007669"/>
    <property type="project" value="InterPro"/>
</dbReference>
<keyword evidence="2" id="KW-0689">Ribosomal protein</keyword>
<proteinExistence type="predicted"/>
<feature type="domain" description="S1 motif" evidence="1">
    <location>
        <begin position="16"/>
        <end position="83"/>
    </location>
</feature>
<dbReference type="SUPFAM" id="SSF50249">
    <property type="entry name" value="Nucleic acid-binding proteins"/>
    <property type="match status" value="4"/>
</dbReference>
<dbReference type="InterPro" id="IPR012340">
    <property type="entry name" value="NA-bd_OB-fold"/>
</dbReference>
<reference evidence="2 3" key="1">
    <citation type="journal article" date="2016" name="Nat. Commun.">
        <title>Thousands of microbial genomes shed light on interconnected biogeochemical processes in an aquifer system.</title>
        <authorList>
            <person name="Anantharaman K."/>
            <person name="Brown C.T."/>
            <person name="Hug L.A."/>
            <person name="Sharon I."/>
            <person name="Castelle C.J."/>
            <person name="Probst A.J."/>
            <person name="Thomas B.C."/>
            <person name="Singh A."/>
            <person name="Wilkins M.J."/>
            <person name="Karaoz U."/>
            <person name="Brodie E.L."/>
            <person name="Williams K.H."/>
            <person name="Hubbard S.S."/>
            <person name="Banfield J.F."/>
        </authorList>
    </citation>
    <scope>NUCLEOTIDE SEQUENCE [LARGE SCALE GENOMIC DNA]</scope>
</reference>
<feature type="domain" description="S1 motif" evidence="1">
    <location>
        <begin position="101"/>
        <end position="179"/>
    </location>
</feature>
<dbReference type="PANTHER" id="PTHR47559">
    <property type="entry name" value="OS03G0844900 PROTEIN"/>
    <property type="match status" value="1"/>
</dbReference>
<sequence length="354" mass="40238">MATLISRVDFVIPKPGDVIEATVVAIKPLMIFLDLKNFKTGIILGSEIKQNPQQFKNIKLNDTLTVKIVDLENEDGYTEVSMLEAGEEKKWQFLKEKMDNSEIIEAKVLKANKGGLMMEMENAEAFMPVSQLSSSHYPRVEGANKQKILSELNKLVNQILKIKIIDLDAREKKIIVSEKSAEEKKLKKALEKYVVGDIVEGIITGVVDFGAFVKFDELEGLIHISEIDWQIIDNPADFFKVGEKIKAKIVEIEGDKVSLSTRALKENPWEKVRDDYKTGQIVRGSVSKFNPFGAFIKLDEHVQGLAHISEFGTEKKMKEKLELDKTYNFKIISIKPSEYRMALKPIFEEEIEEK</sequence>
<dbReference type="CDD" id="cd04465">
    <property type="entry name" value="S1_RPS1_repeat_ec2_hs2"/>
    <property type="match status" value="1"/>
</dbReference>
<dbReference type="PROSITE" id="PS50126">
    <property type="entry name" value="S1"/>
    <property type="match status" value="4"/>
</dbReference>
<dbReference type="InterPro" id="IPR035104">
    <property type="entry name" value="Ribosomal_protein_S1-like"/>
</dbReference>